<evidence type="ECO:0000256" key="4">
    <source>
        <dbReference type="RuleBase" id="RU004273"/>
    </source>
</evidence>
<dbReference type="SMART" id="SM00156">
    <property type="entry name" value="PP2Ac"/>
    <property type="match status" value="1"/>
</dbReference>
<comment type="caution">
    <text evidence="6">The sequence shown here is derived from an EMBL/GenBank/DDBJ whole genome shotgun (WGS) entry which is preliminary data.</text>
</comment>
<dbReference type="InterPro" id="IPR006186">
    <property type="entry name" value="Ser/Thr-sp_prot-phosphatase"/>
</dbReference>
<keyword evidence="1" id="KW-0479">Metal-binding</keyword>
<dbReference type="InterPro" id="IPR029052">
    <property type="entry name" value="Metallo-depent_PP-like"/>
</dbReference>
<organism evidence="6 7">
    <name type="scientific">Pseudocohnilembus persalinus</name>
    <name type="common">Ciliate</name>
    <dbReference type="NCBI Taxonomy" id="266149"/>
    <lineage>
        <taxon>Eukaryota</taxon>
        <taxon>Sar</taxon>
        <taxon>Alveolata</taxon>
        <taxon>Ciliophora</taxon>
        <taxon>Intramacronucleata</taxon>
        <taxon>Oligohymenophorea</taxon>
        <taxon>Scuticociliatia</taxon>
        <taxon>Philasterida</taxon>
        <taxon>Pseudocohnilembidae</taxon>
        <taxon>Pseudocohnilembus</taxon>
    </lineage>
</organism>
<comment type="similarity">
    <text evidence="4">Belongs to the PPP phosphatase family.</text>
</comment>
<dbReference type="GO" id="GO:0004722">
    <property type="term" value="F:protein serine/threonine phosphatase activity"/>
    <property type="evidence" value="ECO:0007669"/>
    <property type="project" value="UniProtKB-EC"/>
</dbReference>
<dbReference type="Pfam" id="PF00149">
    <property type="entry name" value="Metallophos"/>
    <property type="match status" value="1"/>
</dbReference>
<evidence type="ECO:0000259" key="5">
    <source>
        <dbReference type="PROSITE" id="PS00125"/>
    </source>
</evidence>
<dbReference type="PROSITE" id="PS00125">
    <property type="entry name" value="SER_THR_PHOSPHATASE"/>
    <property type="match status" value="1"/>
</dbReference>
<proteinExistence type="inferred from homology"/>
<sequence>MNINSSTIDKYLESLKNAQLIKENDVKTICANVREILIEEGNVQRIDAPVTVVGDIHGQFYDLQEIFEQFGECPDVNYLFLGNYVNRGHHSIETILLLYALKIKYPDRITLLRGNHESRIVTQVFGLYDECLRKYGSLNVWRYITETFEYLTISALIEDKIFCVHGGLAEEQKSLDDIRMLDRIGEIPVSGSLCELLWNDPEEDLQQGFKLNPRGCGKVFGQDVAKQFLEQNNVTKILRSHSLFLEGHKQIWDKSVSTIFSAPNYCYRCGNVGSIVQINENLDFEFKSYQASKDQLKNATQKVQNAVPDYFL</sequence>
<dbReference type="PRINTS" id="PR00114">
    <property type="entry name" value="STPHPHTASE"/>
</dbReference>
<dbReference type="OMA" id="IDEKVWC"/>
<dbReference type="SUPFAM" id="SSF56300">
    <property type="entry name" value="Metallo-dependent phosphatases"/>
    <property type="match status" value="1"/>
</dbReference>
<dbReference type="AlphaFoldDB" id="A0A0V0R300"/>
<evidence type="ECO:0000256" key="1">
    <source>
        <dbReference type="ARBA" id="ARBA00022723"/>
    </source>
</evidence>
<feature type="domain" description="Serine/threonine specific protein phosphatases" evidence="5">
    <location>
        <begin position="112"/>
        <end position="117"/>
    </location>
</feature>
<dbReference type="PANTHER" id="PTHR45619">
    <property type="entry name" value="SERINE/THREONINE-PROTEIN PHOSPHATASE PP2A-RELATED"/>
    <property type="match status" value="1"/>
</dbReference>
<dbReference type="GO" id="GO:0046872">
    <property type="term" value="F:metal ion binding"/>
    <property type="evidence" value="ECO:0007669"/>
    <property type="project" value="UniProtKB-KW"/>
</dbReference>
<keyword evidence="3" id="KW-0464">Manganese</keyword>
<accession>A0A0V0R300</accession>
<comment type="catalytic activity">
    <reaction evidence="4">
        <text>O-phospho-L-threonyl-[protein] + H2O = L-threonyl-[protein] + phosphate</text>
        <dbReference type="Rhea" id="RHEA:47004"/>
        <dbReference type="Rhea" id="RHEA-COMP:11060"/>
        <dbReference type="Rhea" id="RHEA-COMP:11605"/>
        <dbReference type="ChEBI" id="CHEBI:15377"/>
        <dbReference type="ChEBI" id="CHEBI:30013"/>
        <dbReference type="ChEBI" id="CHEBI:43474"/>
        <dbReference type="ChEBI" id="CHEBI:61977"/>
        <dbReference type="EC" id="3.1.3.16"/>
    </reaction>
</comment>
<keyword evidence="7" id="KW-1185">Reference proteome</keyword>
<dbReference type="InParanoid" id="A0A0V0R300"/>
<dbReference type="InterPro" id="IPR047129">
    <property type="entry name" value="PPA2-like"/>
</dbReference>
<dbReference type="Proteomes" id="UP000054937">
    <property type="component" value="Unassembled WGS sequence"/>
</dbReference>
<reference evidence="6 7" key="1">
    <citation type="journal article" date="2015" name="Sci. Rep.">
        <title>Genome of the facultative scuticociliatosis pathogen Pseudocohnilembus persalinus provides insight into its virulence through horizontal gene transfer.</title>
        <authorList>
            <person name="Xiong J."/>
            <person name="Wang G."/>
            <person name="Cheng J."/>
            <person name="Tian M."/>
            <person name="Pan X."/>
            <person name="Warren A."/>
            <person name="Jiang C."/>
            <person name="Yuan D."/>
            <person name="Miao W."/>
        </authorList>
    </citation>
    <scope>NUCLEOTIDE SEQUENCE [LARGE SCALE GENOMIC DNA]</scope>
    <source>
        <strain evidence="6">36N120E</strain>
    </source>
</reference>
<protein>
    <recommendedName>
        <fullName evidence="4">Serine/threonine-protein phosphatase</fullName>
        <ecNumber evidence="4">3.1.3.16</ecNumber>
    </recommendedName>
</protein>
<name>A0A0V0R300_PSEPJ</name>
<keyword evidence="2 4" id="KW-0378">Hydrolase</keyword>
<dbReference type="Gene3D" id="3.60.21.10">
    <property type="match status" value="1"/>
</dbReference>
<evidence type="ECO:0000256" key="3">
    <source>
        <dbReference type="ARBA" id="ARBA00023211"/>
    </source>
</evidence>
<dbReference type="EC" id="3.1.3.16" evidence="4"/>
<gene>
    <name evidence="6" type="ORF">PPERSA_08969</name>
</gene>
<dbReference type="EMBL" id="LDAU01000057">
    <property type="protein sequence ID" value="KRX08865.1"/>
    <property type="molecule type" value="Genomic_DNA"/>
</dbReference>
<evidence type="ECO:0000313" key="6">
    <source>
        <dbReference type="EMBL" id="KRX08865.1"/>
    </source>
</evidence>
<evidence type="ECO:0000313" key="7">
    <source>
        <dbReference type="Proteomes" id="UP000054937"/>
    </source>
</evidence>
<dbReference type="InterPro" id="IPR004843">
    <property type="entry name" value="Calcineurin-like_PHP"/>
</dbReference>
<evidence type="ECO:0000256" key="2">
    <source>
        <dbReference type="ARBA" id="ARBA00022801"/>
    </source>
</evidence>
<dbReference type="OrthoDB" id="300181at2759"/>